<evidence type="ECO:0000313" key="3">
    <source>
        <dbReference type="Proteomes" id="UP000694892"/>
    </source>
</evidence>
<evidence type="ECO:0000256" key="1">
    <source>
        <dbReference type="SAM" id="Phobius"/>
    </source>
</evidence>
<dbReference type="AlphaFoldDB" id="A0A974DM96"/>
<protein>
    <submittedName>
        <fullName evidence="2">Uncharacterized protein</fullName>
    </submittedName>
</protein>
<evidence type="ECO:0000313" key="2">
    <source>
        <dbReference type="EMBL" id="OCT93282.1"/>
    </source>
</evidence>
<sequence>MSHLWPCSLIHLETSTWWNAFAFQRVSHVVSCYIELKFGVLDITNMRFNTILSHLLYDSTTFIVFLFLFSH</sequence>
<dbReference type="EMBL" id="CM004469">
    <property type="protein sequence ID" value="OCT93282.1"/>
    <property type="molecule type" value="Genomic_DNA"/>
</dbReference>
<keyword evidence="1" id="KW-0812">Transmembrane</keyword>
<name>A0A974DM96_XENLA</name>
<accession>A0A974DM96</accession>
<keyword evidence="1" id="KW-0472">Membrane</keyword>
<feature type="transmembrane region" description="Helical" evidence="1">
    <location>
        <begin position="51"/>
        <end position="69"/>
    </location>
</feature>
<gene>
    <name evidence="2" type="ORF">XELAEV_18016348mg</name>
</gene>
<dbReference type="Proteomes" id="UP000694892">
    <property type="component" value="Chromosome 2S"/>
</dbReference>
<reference evidence="3" key="1">
    <citation type="journal article" date="2016" name="Nature">
        <title>Genome evolution in the allotetraploid frog Xenopus laevis.</title>
        <authorList>
            <person name="Session A.M."/>
            <person name="Uno Y."/>
            <person name="Kwon T."/>
            <person name="Chapman J.A."/>
            <person name="Toyoda A."/>
            <person name="Takahashi S."/>
            <person name="Fukui A."/>
            <person name="Hikosaka A."/>
            <person name="Suzuki A."/>
            <person name="Kondo M."/>
            <person name="van Heeringen S.J."/>
            <person name="Quigley I."/>
            <person name="Heinz S."/>
            <person name="Ogino H."/>
            <person name="Ochi H."/>
            <person name="Hellsten U."/>
            <person name="Lyons J.B."/>
            <person name="Simakov O."/>
            <person name="Putnam N."/>
            <person name="Stites J."/>
            <person name="Kuroki Y."/>
            <person name="Tanaka T."/>
            <person name="Michiue T."/>
            <person name="Watanabe M."/>
            <person name="Bogdanovic O."/>
            <person name="Lister R."/>
            <person name="Georgiou G."/>
            <person name="Paranjpe S.S."/>
            <person name="van Kruijsbergen I."/>
            <person name="Shu S."/>
            <person name="Carlson J."/>
            <person name="Kinoshita T."/>
            <person name="Ohta Y."/>
            <person name="Mawaribuchi S."/>
            <person name="Jenkins J."/>
            <person name="Grimwood J."/>
            <person name="Schmutz J."/>
            <person name="Mitros T."/>
            <person name="Mozaffari S.V."/>
            <person name="Suzuki Y."/>
            <person name="Haramoto Y."/>
            <person name="Yamamoto T.S."/>
            <person name="Takagi C."/>
            <person name="Heald R."/>
            <person name="Miller K."/>
            <person name="Haudenschild C."/>
            <person name="Kitzman J."/>
            <person name="Nakayama T."/>
            <person name="Izutsu Y."/>
            <person name="Robert J."/>
            <person name="Fortriede J."/>
            <person name="Burns K."/>
            <person name="Lotay V."/>
            <person name="Karimi K."/>
            <person name="Yasuoka Y."/>
            <person name="Dichmann D.S."/>
            <person name="Flajnik M.F."/>
            <person name="Houston D.W."/>
            <person name="Shendure J."/>
            <person name="DuPasquier L."/>
            <person name="Vize P.D."/>
            <person name="Zorn A.M."/>
            <person name="Ito M."/>
            <person name="Marcotte E.M."/>
            <person name="Wallingford J.B."/>
            <person name="Ito Y."/>
            <person name="Asashima M."/>
            <person name="Ueno N."/>
            <person name="Matsuda Y."/>
            <person name="Veenstra G.J."/>
            <person name="Fujiyama A."/>
            <person name="Harland R.M."/>
            <person name="Taira M."/>
            <person name="Rokhsar D.S."/>
        </authorList>
    </citation>
    <scope>NUCLEOTIDE SEQUENCE [LARGE SCALE GENOMIC DNA]</scope>
    <source>
        <strain evidence="3">J</strain>
    </source>
</reference>
<keyword evidence="1" id="KW-1133">Transmembrane helix</keyword>
<proteinExistence type="predicted"/>
<organism evidence="2 3">
    <name type="scientific">Xenopus laevis</name>
    <name type="common">African clawed frog</name>
    <dbReference type="NCBI Taxonomy" id="8355"/>
    <lineage>
        <taxon>Eukaryota</taxon>
        <taxon>Metazoa</taxon>
        <taxon>Chordata</taxon>
        <taxon>Craniata</taxon>
        <taxon>Vertebrata</taxon>
        <taxon>Euteleostomi</taxon>
        <taxon>Amphibia</taxon>
        <taxon>Batrachia</taxon>
        <taxon>Anura</taxon>
        <taxon>Pipoidea</taxon>
        <taxon>Pipidae</taxon>
        <taxon>Xenopodinae</taxon>
        <taxon>Xenopus</taxon>
        <taxon>Xenopus</taxon>
    </lineage>
</organism>